<dbReference type="FunFam" id="2.30.22.10:FF:000001">
    <property type="entry name" value="Protein GrpE"/>
    <property type="match status" value="1"/>
</dbReference>
<keyword evidence="4 10" id="KW-0963">Cytoplasm</keyword>
<name>A0A2S5KHW6_9PROT</name>
<dbReference type="Gene3D" id="2.30.22.10">
    <property type="entry name" value="Head domain of nucleotide exchange factor GrpE"/>
    <property type="match status" value="1"/>
</dbReference>
<dbReference type="GO" id="GO:0051087">
    <property type="term" value="F:protein-folding chaperone binding"/>
    <property type="evidence" value="ECO:0007669"/>
    <property type="project" value="InterPro"/>
</dbReference>
<comment type="caution">
    <text evidence="14">The sequence shown here is derived from an EMBL/GenBank/DDBJ whole genome shotgun (WGS) entry which is preliminary data.</text>
</comment>
<evidence type="ECO:0000256" key="12">
    <source>
        <dbReference type="RuleBase" id="RU004478"/>
    </source>
</evidence>
<dbReference type="Proteomes" id="UP000238196">
    <property type="component" value="Unassembled WGS sequence"/>
</dbReference>
<reference evidence="14 15" key="1">
    <citation type="submission" date="2018-02" db="EMBL/GenBank/DDBJ databases">
        <title>novel marine gammaproteobacteria from coastal saline agro ecosystem.</title>
        <authorList>
            <person name="Krishnan R."/>
            <person name="Ramesh Kumar N."/>
        </authorList>
    </citation>
    <scope>NUCLEOTIDE SEQUENCE [LARGE SCALE GENOMIC DNA]</scope>
    <source>
        <strain evidence="14 15">228</strain>
    </source>
</reference>
<dbReference type="PRINTS" id="PR00773">
    <property type="entry name" value="GRPEPROTEIN"/>
</dbReference>
<keyword evidence="5 10" id="KW-0346">Stress response</keyword>
<dbReference type="Pfam" id="PF01025">
    <property type="entry name" value="GrpE"/>
    <property type="match status" value="1"/>
</dbReference>
<dbReference type="EMBL" id="PRLP01000148">
    <property type="protein sequence ID" value="PPC74404.1"/>
    <property type="molecule type" value="Genomic_DNA"/>
</dbReference>
<accession>A0A2S5KHW6</accession>
<dbReference type="SUPFAM" id="SSF51064">
    <property type="entry name" value="Head domain of nucleotide exchange factor GrpE"/>
    <property type="match status" value="1"/>
</dbReference>
<dbReference type="GO" id="GO:0005829">
    <property type="term" value="C:cytosol"/>
    <property type="evidence" value="ECO:0007669"/>
    <property type="project" value="TreeGrafter"/>
</dbReference>
<evidence type="ECO:0000313" key="14">
    <source>
        <dbReference type="EMBL" id="PPC74404.1"/>
    </source>
</evidence>
<dbReference type="PANTHER" id="PTHR21237:SF23">
    <property type="entry name" value="GRPE PROTEIN HOMOLOG, MITOCHONDRIAL"/>
    <property type="match status" value="1"/>
</dbReference>
<comment type="similarity">
    <text evidence="2 10 12">Belongs to the GrpE family.</text>
</comment>
<dbReference type="PROSITE" id="PS01071">
    <property type="entry name" value="GRPE"/>
    <property type="match status" value="1"/>
</dbReference>
<comment type="function">
    <text evidence="7 10 11">Participates actively in the response to hyperosmotic and heat shock by preventing the aggregation of stress-denatured proteins, in association with DnaK and GrpE. It is the nucleotide exchange factor for DnaK and may function as a thermosensor. Unfolded proteins bind initially to DnaJ; upon interaction with the DnaJ-bound protein, DnaK hydrolyzes its bound ATP, resulting in the formation of a stable complex. GrpE releases ADP from DnaK; ATP binding to DnaK triggers the release of the substrate protein, thus completing the reaction cycle. Several rounds of ATP-dependent interactions between DnaJ, DnaK and GrpE are required for fully efficient folding.</text>
</comment>
<dbReference type="GO" id="GO:0000774">
    <property type="term" value="F:adenyl-nucleotide exchange factor activity"/>
    <property type="evidence" value="ECO:0007669"/>
    <property type="project" value="InterPro"/>
</dbReference>
<dbReference type="PANTHER" id="PTHR21237">
    <property type="entry name" value="GRPE PROTEIN"/>
    <property type="match status" value="1"/>
</dbReference>
<evidence type="ECO:0000256" key="11">
    <source>
        <dbReference type="RuleBase" id="RU000639"/>
    </source>
</evidence>
<proteinExistence type="inferred from homology"/>
<dbReference type="NCBIfam" id="NF010737">
    <property type="entry name" value="PRK14139.1"/>
    <property type="match status" value="1"/>
</dbReference>
<evidence type="ECO:0000256" key="2">
    <source>
        <dbReference type="ARBA" id="ARBA00009054"/>
    </source>
</evidence>
<dbReference type="GO" id="GO:0051082">
    <property type="term" value="F:unfolded protein binding"/>
    <property type="evidence" value="ECO:0007669"/>
    <property type="project" value="TreeGrafter"/>
</dbReference>
<dbReference type="CDD" id="cd00446">
    <property type="entry name" value="GrpE"/>
    <property type="match status" value="1"/>
</dbReference>
<gene>
    <name evidence="10" type="primary">grpE</name>
    <name evidence="14" type="ORF">C4K68_26065</name>
</gene>
<dbReference type="GO" id="GO:0006457">
    <property type="term" value="P:protein folding"/>
    <property type="evidence" value="ECO:0007669"/>
    <property type="project" value="InterPro"/>
</dbReference>
<comment type="subcellular location">
    <subcellularLocation>
        <location evidence="1 10">Cytoplasm</location>
    </subcellularLocation>
</comment>
<dbReference type="Gene3D" id="3.90.20.20">
    <property type="match status" value="1"/>
</dbReference>
<evidence type="ECO:0000256" key="1">
    <source>
        <dbReference type="ARBA" id="ARBA00004496"/>
    </source>
</evidence>
<dbReference type="InterPro" id="IPR009012">
    <property type="entry name" value="GrpE_head"/>
</dbReference>
<sequence length="191" mass="21179">MVNHENTAPEQDEVKNTIAEEQGDAGQTADAEPGIEALQSEVDQLKQQLNDAREQALRAQAEMQNSRRRAEQDVEKAHRYALEKFAGELLPIVDNLERAIQSSQGGTEHLLAVREGVEMTLDLFVKTLEKFNVGTVHPVGEDFNPDLHQAVTMIPHPEMDANKVVDVMMKGYTLNGRLLRPAMVVVSKGKA</sequence>
<evidence type="ECO:0000256" key="7">
    <source>
        <dbReference type="ARBA" id="ARBA00053401"/>
    </source>
</evidence>
<dbReference type="AlphaFoldDB" id="A0A2S5KHW6"/>
<dbReference type="InterPro" id="IPR000740">
    <property type="entry name" value="GrpE"/>
</dbReference>
<dbReference type="SUPFAM" id="SSF58014">
    <property type="entry name" value="Coiled-coil domain of nucleotide exchange factor GrpE"/>
    <property type="match status" value="1"/>
</dbReference>
<evidence type="ECO:0000256" key="13">
    <source>
        <dbReference type="SAM" id="MobiDB-lite"/>
    </source>
</evidence>
<keyword evidence="6 10" id="KW-0143">Chaperone</keyword>
<evidence type="ECO:0000256" key="3">
    <source>
        <dbReference type="ARBA" id="ARBA00011738"/>
    </source>
</evidence>
<evidence type="ECO:0000256" key="4">
    <source>
        <dbReference type="ARBA" id="ARBA00022490"/>
    </source>
</evidence>
<evidence type="ECO:0000256" key="5">
    <source>
        <dbReference type="ARBA" id="ARBA00023016"/>
    </source>
</evidence>
<comment type="subunit">
    <text evidence="3 10">Homodimer.</text>
</comment>
<dbReference type="InterPro" id="IPR013805">
    <property type="entry name" value="GrpE_CC"/>
</dbReference>
<dbReference type="NCBIfam" id="NF010748">
    <property type="entry name" value="PRK14150.1"/>
    <property type="match status" value="1"/>
</dbReference>
<evidence type="ECO:0000256" key="9">
    <source>
        <dbReference type="ARBA" id="ARBA00076414"/>
    </source>
</evidence>
<dbReference type="HAMAP" id="MF_01151">
    <property type="entry name" value="GrpE"/>
    <property type="match status" value="1"/>
</dbReference>
<protein>
    <recommendedName>
        <fullName evidence="8 10">Protein GrpE</fullName>
    </recommendedName>
    <alternativeName>
        <fullName evidence="9 10">HSP-70 cofactor</fullName>
    </alternativeName>
</protein>
<evidence type="ECO:0000256" key="10">
    <source>
        <dbReference type="HAMAP-Rule" id="MF_01151"/>
    </source>
</evidence>
<dbReference type="GO" id="GO:0042803">
    <property type="term" value="F:protein homodimerization activity"/>
    <property type="evidence" value="ECO:0007669"/>
    <property type="project" value="InterPro"/>
</dbReference>
<evidence type="ECO:0000256" key="6">
    <source>
        <dbReference type="ARBA" id="ARBA00023186"/>
    </source>
</evidence>
<organism evidence="14 15">
    <name type="scientific">Proteobacteria bacterium 228</name>
    <dbReference type="NCBI Taxonomy" id="2083153"/>
    <lineage>
        <taxon>Bacteria</taxon>
        <taxon>Pseudomonadati</taxon>
        <taxon>Pseudomonadota</taxon>
    </lineage>
</organism>
<evidence type="ECO:0000313" key="15">
    <source>
        <dbReference type="Proteomes" id="UP000238196"/>
    </source>
</evidence>
<dbReference type="OrthoDB" id="9789811at2"/>
<feature type="region of interest" description="Disordered" evidence="13">
    <location>
        <begin position="1"/>
        <end position="36"/>
    </location>
</feature>
<dbReference type="NCBIfam" id="NF010738">
    <property type="entry name" value="PRK14140.1"/>
    <property type="match status" value="1"/>
</dbReference>
<evidence type="ECO:0000256" key="8">
    <source>
        <dbReference type="ARBA" id="ARBA00072274"/>
    </source>
</evidence>